<dbReference type="InterPro" id="IPR052196">
    <property type="entry name" value="Bact_Kbp"/>
</dbReference>
<dbReference type="AlphaFoldDB" id="A0A1J0A4Q2"/>
<sequence length="189" mass="20783">MKSLKTLIFGSTFALGLLFSTTVLADSVYTVKAGDTLSSISLEFFGSNNNIEQIAKDNNIKNMNMIFPGQELTIKTDEKTETPVEASAVSSEPVQEENTYVAPQQETQAAVSSAPATTSNAKEWIAQKESGGDYNATNGYHIGRYQLDPSYLNGDYSPANQERVADQYVAGRYGSWENAQAFWMNNGWY</sequence>
<reference evidence="3 4" key="1">
    <citation type="submission" date="2016-09" db="EMBL/GenBank/DDBJ databases">
        <title>Vagococcus teuberi sp. nov., isolated from the Malian artisanal sour milk fene.</title>
        <authorList>
            <person name="Wullschleger S."/>
            <person name="Seifert C."/>
            <person name="Baumgartner S."/>
            <person name="Lacroix C."/>
            <person name="Bonfoh B."/>
            <person name="Stevens M.J."/>
            <person name="Meile L."/>
        </authorList>
    </citation>
    <scope>NUCLEOTIDE SEQUENCE [LARGE SCALE GENOMIC DNA]</scope>
    <source>
        <strain evidence="3 4">DSM 21459</strain>
    </source>
</reference>
<dbReference type="RefSeq" id="WP_071456489.1">
    <property type="nucleotide sequence ID" value="NZ_CP017267.1"/>
</dbReference>
<dbReference type="Proteomes" id="UP000191200">
    <property type="component" value="Chromosome"/>
</dbReference>
<protein>
    <submittedName>
        <fullName evidence="3">Peptidase M23</fullName>
    </submittedName>
</protein>
<dbReference type="SUPFAM" id="SSF54106">
    <property type="entry name" value="LysM domain"/>
    <property type="match status" value="1"/>
</dbReference>
<dbReference type="InterPro" id="IPR036779">
    <property type="entry name" value="LysM_dom_sf"/>
</dbReference>
<dbReference type="PANTHER" id="PTHR34700:SF4">
    <property type="entry name" value="PHAGE-LIKE ELEMENT PBSX PROTEIN XKDP"/>
    <property type="match status" value="1"/>
</dbReference>
<dbReference type="OrthoDB" id="117366at2"/>
<evidence type="ECO:0000256" key="1">
    <source>
        <dbReference type="SAM" id="SignalP"/>
    </source>
</evidence>
<accession>A0A1J0A4Q2</accession>
<dbReference type="STRING" id="519472.BHY08_03135"/>
<keyword evidence="4" id="KW-1185">Reference proteome</keyword>
<dbReference type="SMART" id="SM00257">
    <property type="entry name" value="LysM"/>
    <property type="match status" value="1"/>
</dbReference>
<dbReference type="InterPro" id="IPR018392">
    <property type="entry name" value="LysM"/>
</dbReference>
<dbReference type="KEGG" id="vte:BHY08_03135"/>
<dbReference type="Pfam" id="PF01476">
    <property type="entry name" value="LysM"/>
    <property type="match status" value="1"/>
</dbReference>
<dbReference type="EMBL" id="CP017267">
    <property type="protein sequence ID" value="APB30912.1"/>
    <property type="molecule type" value="Genomic_DNA"/>
</dbReference>
<name>A0A1J0A4Q2_9ENTE</name>
<evidence type="ECO:0000313" key="3">
    <source>
        <dbReference type="EMBL" id="APB30912.1"/>
    </source>
</evidence>
<dbReference type="CDD" id="cd00118">
    <property type="entry name" value="LysM"/>
    <property type="match status" value="1"/>
</dbReference>
<gene>
    <name evidence="3" type="ORF">BHY08_03135</name>
</gene>
<dbReference type="PROSITE" id="PS51782">
    <property type="entry name" value="LYSM"/>
    <property type="match status" value="1"/>
</dbReference>
<feature type="domain" description="LysM" evidence="2">
    <location>
        <begin position="27"/>
        <end position="74"/>
    </location>
</feature>
<proteinExistence type="predicted"/>
<dbReference type="PANTHER" id="PTHR34700">
    <property type="entry name" value="POTASSIUM BINDING PROTEIN KBP"/>
    <property type="match status" value="1"/>
</dbReference>
<feature type="chain" id="PRO_5009608609" evidence="1">
    <location>
        <begin position="26"/>
        <end position="189"/>
    </location>
</feature>
<organism evidence="3 4">
    <name type="scientific">Vagococcus teuberi</name>
    <dbReference type="NCBI Taxonomy" id="519472"/>
    <lineage>
        <taxon>Bacteria</taxon>
        <taxon>Bacillati</taxon>
        <taxon>Bacillota</taxon>
        <taxon>Bacilli</taxon>
        <taxon>Lactobacillales</taxon>
        <taxon>Enterococcaceae</taxon>
        <taxon>Vagococcus</taxon>
    </lineage>
</organism>
<evidence type="ECO:0000259" key="2">
    <source>
        <dbReference type="PROSITE" id="PS51782"/>
    </source>
</evidence>
<evidence type="ECO:0000313" key="4">
    <source>
        <dbReference type="Proteomes" id="UP000191200"/>
    </source>
</evidence>
<keyword evidence="1" id="KW-0732">Signal</keyword>
<dbReference type="Gene3D" id="3.10.350.10">
    <property type="entry name" value="LysM domain"/>
    <property type="match status" value="1"/>
</dbReference>
<feature type="signal peptide" evidence="1">
    <location>
        <begin position="1"/>
        <end position="25"/>
    </location>
</feature>